<dbReference type="Proteomes" id="UP000828048">
    <property type="component" value="Chromosome 7"/>
</dbReference>
<evidence type="ECO:0000313" key="2">
    <source>
        <dbReference type="Proteomes" id="UP000828048"/>
    </source>
</evidence>
<comment type="caution">
    <text evidence="1">The sequence shown here is derived from an EMBL/GenBank/DDBJ whole genome shotgun (WGS) entry which is preliminary data.</text>
</comment>
<organism evidence="1 2">
    <name type="scientific">Vaccinium darrowii</name>
    <dbReference type="NCBI Taxonomy" id="229202"/>
    <lineage>
        <taxon>Eukaryota</taxon>
        <taxon>Viridiplantae</taxon>
        <taxon>Streptophyta</taxon>
        <taxon>Embryophyta</taxon>
        <taxon>Tracheophyta</taxon>
        <taxon>Spermatophyta</taxon>
        <taxon>Magnoliopsida</taxon>
        <taxon>eudicotyledons</taxon>
        <taxon>Gunneridae</taxon>
        <taxon>Pentapetalae</taxon>
        <taxon>asterids</taxon>
        <taxon>Ericales</taxon>
        <taxon>Ericaceae</taxon>
        <taxon>Vaccinioideae</taxon>
        <taxon>Vaccinieae</taxon>
        <taxon>Vaccinium</taxon>
    </lineage>
</organism>
<keyword evidence="2" id="KW-1185">Reference proteome</keyword>
<reference evidence="1 2" key="1">
    <citation type="journal article" date="2021" name="Hortic Res">
        <title>High-quality reference genome and annotation aids understanding of berry development for evergreen blueberry (Vaccinium darrowii).</title>
        <authorList>
            <person name="Yu J."/>
            <person name="Hulse-Kemp A.M."/>
            <person name="Babiker E."/>
            <person name="Staton M."/>
        </authorList>
    </citation>
    <scope>NUCLEOTIDE SEQUENCE [LARGE SCALE GENOMIC DNA]</scope>
    <source>
        <strain evidence="2">cv. NJ 8807/NJ 8810</strain>
        <tissue evidence="1">Young leaf</tissue>
    </source>
</reference>
<proteinExistence type="predicted"/>
<dbReference type="EMBL" id="CM037157">
    <property type="protein sequence ID" value="KAH7850551.1"/>
    <property type="molecule type" value="Genomic_DNA"/>
</dbReference>
<sequence>MYQKIDVESGSACTPLYPMMLESPELQWAFIRKIYSIVTVQLLLTIAVAAAVVTVEPISVFFTTTYTGLALYIVLIITPFIGISLYFPSPQLKLLQLCRIASNFAVLWPLAYHYKRHPVNYFHCCLGFCSAIDVCFYQRSFGEENLMLDMDRGKLASLVLLESVF</sequence>
<evidence type="ECO:0000313" key="1">
    <source>
        <dbReference type="EMBL" id="KAH7850551.1"/>
    </source>
</evidence>
<gene>
    <name evidence="1" type="ORF">Vadar_034759</name>
</gene>
<name>A0ACB7YAL0_9ERIC</name>
<accession>A0ACB7YAL0</accession>
<protein>
    <submittedName>
        <fullName evidence="1">Uncharacterized protein</fullName>
    </submittedName>
</protein>